<evidence type="ECO:0000256" key="13">
    <source>
        <dbReference type="ARBA" id="ARBA00023136"/>
    </source>
</evidence>
<evidence type="ECO:0000256" key="14">
    <source>
        <dbReference type="SAM" id="Phobius"/>
    </source>
</evidence>
<dbReference type="PANTHER" id="PTHR43065:SF10">
    <property type="entry name" value="PEROXIDE STRESS-ACTIVATED HISTIDINE KINASE MAK3"/>
    <property type="match status" value="1"/>
</dbReference>
<evidence type="ECO:0000256" key="8">
    <source>
        <dbReference type="ARBA" id="ARBA00022741"/>
    </source>
</evidence>
<proteinExistence type="inferred from homology"/>
<dbReference type="GO" id="GO:0005524">
    <property type="term" value="F:ATP binding"/>
    <property type="evidence" value="ECO:0007669"/>
    <property type="project" value="UniProtKB-KW"/>
</dbReference>
<keyword evidence="6" id="KW-0808">Transferase</keyword>
<dbReference type="InterPro" id="IPR005467">
    <property type="entry name" value="His_kinase_dom"/>
</dbReference>
<keyword evidence="10" id="KW-0067">ATP-binding</keyword>
<feature type="transmembrane region" description="Helical" evidence="14">
    <location>
        <begin position="319"/>
        <end position="343"/>
    </location>
</feature>
<keyword evidence="17" id="KW-1185">Reference proteome</keyword>
<sequence>MSHDLALLFSVGIAYLVLLFLIAYAADSGRLPERLLHHPSVYVLSLGVYATSWTYYGSVGFAQTQGYLFLTIYLGVTIAFALTPVLFKPILRLTRDYQLTSLADIFAFRYRSQFAGILVTLFMLVGTLPYIALQIRAVTESMRVLTQEATPQVLALGFCITLILFAILFGARHTSPREKHEGLVAAIAFESLVKLVALLAVGLFAIFGIFSGPSGLNQWLIEHPEAIESLYRPVREGSWGTLLFLAFAAAFLLPRQFHMLFTENMEPRALNTASWAFPLFLLLINLAIPPILWAGTRLELGIDADYYALGITLNQGPGWLPMLTFIGGLSAASAMMIVTTLALSSMTLNHLVLPASYPAPEVNLYRWLLWGRRLLIGAIVMAGYGFYVMLEQNQGLVQLGLISFVAVAQFLPGIIGLLYWRRANRSGLIAGLLAGIGVWSITLLLPMLEASGFVRAEIDVEALRHYAGMEKWQFATFCSLSLNTFFFVLGTLLTQQRRGEREAAYACCSETFSPLSGVVSATSTNQFIKEMSSVLGLETAQKEVQQALDDLGMQTSETRPTELRRLRERLERNLSGLIGPQLAHVIISRRLQLDSHAKTALADSMRFVEEQLEDSRSRLRGLSADLDSLRRYHRQILLDLPLGVCAVDREQTVVIWNLAMEVMTGVAAKDVLGVPLHRLPESWGQLLAGFAAAHDFHIHHLKVEHEGKPRWFNLHKAAIPGPTAPDHPVVEARTSQVMLLEDLTDLEILEAELAHSDRLASIGRLAAGVAHEIGNPITGIASLTQNLREEENQQIVDESLDEIMNQTHRITTIIQTLMNFSRSGKVGTDFQRFPLGELTDEAIRLVQLTHRGKQIECINHCPSELMLLGDRQKISQVLVNLFSNAVEASSPGDRVECFAWQKDGQTAIEVLDQGAGIPTEKQEYVFEPFFTTKAPGEGTGLGLALAYKIINDHNGSIEIDSKPGIGTRVVLKMPRGDNKQ</sequence>
<dbReference type="Pfam" id="PF00512">
    <property type="entry name" value="HisKA"/>
    <property type="match status" value="1"/>
</dbReference>
<evidence type="ECO:0000256" key="11">
    <source>
        <dbReference type="ARBA" id="ARBA00022989"/>
    </source>
</evidence>
<feature type="transmembrane region" description="Helical" evidence="14">
    <location>
        <begin position="153"/>
        <end position="171"/>
    </location>
</feature>
<keyword evidence="8" id="KW-0547">Nucleotide-binding</keyword>
<evidence type="ECO:0000256" key="9">
    <source>
        <dbReference type="ARBA" id="ARBA00022777"/>
    </source>
</evidence>
<dbReference type="EC" id="2.7.13.3" evidence="4"/>
<dbReference type="InterPro" id="IPR036097">
    <property type="entry name" value="HisK_dim/P_sf"/>
</dbReference>
<dbReference type="Pfam" id="PF00989">
    <property type="entry name" value="PAS"/>
    <property type="match status" value="1"/>
</dbReference>
<evidence type="ECO:0000256" key="12">
    <source>
        <dbReference type="ARBA" id="ARBA00023012"/>
    </source>
</evidence>
<dbReference type="SMART" id="SM00387">
    <property type="entry name" value="HATPase_c"/>
    <property type="match status" value="1"/>
</dbReference>
<evidence type="ECO:0000256" key="5">
    <source>
        <dbReference type="ARBA" id="ARBA00022553"/>
    </source>
</evidence>
<dbReference type="SMART" id="SM00091">
    <property type="entry name" value="PAS"/>
    <property type="match status" value="1"/>
</dbReference>
<evidence type="ECO:0000259" key="15">
    <source>
        <dbReference type="PROSITE" id="PS50109"/>
    </source>
</evidence>
<dbReference type="Gene3D" id="1.20.1730.10">
    <property type="entry name" value="Sodium/glucose cotransporter"/>
    <property type="match status" value="1"/>
</dbReference>
<feature type="transmembrane region" description="Helical" evidence="14">
    <location>
        <begin position="114"/>
        <end position="133"/>
    </location>
</feature>
<dbReference type="InterPro" id="IPR004358">
    <property type="entry name" value="Sig_transdc_His_kin-like_C"/>
</dbReference>
<feature type="transmembrane region" description="Helical" evidence="14">
    <location>
        <begin position="183"/>
        <end position="210"/>
    </location>
</feature>
<keyword evidence="7 14" id="KW-0812">Transmembrane</keyword>
<gene>
    <name evidence="16" type="ORF">DIZ78_05385</name>
</gene>
<dbReference type="InterPro" id="IPR013767">
    <property type="entry name" value="PAS_fold"/>
</dbReference>
<feature type="transmembrane region" description="Helical" evidence="14">
    <location>
        <begin position="237"/>
        <end position="254"/>
    </location>
</feature>
<feature type="transmembrane region" description="Helical" evidence="14">
    <location>
        <begin position="396"/>
        <end position="420"/>
    </location>
</feature>
<name>A0A370DQI2_9GAMM</name>
<feature type="domain" description="Histidine kinase" evidence="15">
    <location>
        <begin position="768"/>
        <end position="977"/>
    </location>
</feature>
<feature type="transmembrane region" description="Helical" evidence="14">
    <location>
        <begin position="275"/>
        <end position="293"/>
    </location>
</feature>
<accession>A0A370DQI2</accession>
<evidence type="ECO:0000256" key="10">
    <source>
        <dbReference type="ARBA" id="ARBA00022840"/>
    </source>
</evidence>
<dbReference type="InterPro" id="IPR003594">
    <property type="entry name" value="HATPase_dom"/>
</dbReference>
<dbReference type="Gene3D" id="3.30.450.20">
    <property type="entry name" value="PAS domain"/>
    <property type="match status" value="1"/>
</dbReference>
<dbReference type="PROSITE" id="PS50109">
    <property type="entry name" value="HIS_KIN"/>
    <property type="match status" value="1"/>
</dbReference>
<feature type="transmembrane region" description="Helical" evidence="14">
    <location>
        <begin position="67"/>
        <end position="87"/>
    </location>
</feature>
<evidence type="ECO:0000313" key="17">
    <source>
        <dbReference type="Proteomes" id="UP000254771"/>
    </source>
</evidence>
<organism evidence="16 17">
    <name type="scientific">endosymbiont of Escarpia spicata</name>
    <dbReference type="NCBI Taxonomy" id="2200908"/>
    <lineage>
        <taxon>Bacteria</taxon>
        <taxon>Pseudomonadati</taxon>
        <taxon>Pseudomonadota</taxon>
        <taxon>Gammaproteobacteria</taxon>
        <taxon>sulfur-oxidizing symbionts</taxon>
    </lineage>
</organism>
<dbReference type="InterPro" id="IPR035965">
    <property type="entry name" value="PAS-like_dom_sf"/>
</dbReference>
<comment type="catalytic activity">
    <reaction evidence="1">
        <text>ATP + protein L-histidine = ADP + protein N-phospho-L-histidine.</text>
        <dbReference type="EC" id="2.7.13.3"/>
    </reaction>
</comment>
<dbReference type="PROSITE" id="PS50283">
    <property type="entry name" value="NA_SOLUT_SYMP_3"/>
    <property type="match status" value="1"/>
</dbReference>
<dbReference type="GO" id="GO:0022857">
    <property type="term" value="F:transmembrane transporter activity"/>
    <property type="evidence" value="ECO:0007669"/>
    <property type="project" value="InterPro"/>
</dbReference>
<dbReference type="PANTHER" id="PTHR43065">
    <property type="entry name" value="SENSOR HISTIDINE KINASE"/>
    <property type="match status" value="1"/>
</dbReference>
<dbReference type="PRINTS" id="PR00344">
    <property type="entry name" value="BCTRLSENSOR"/>
</dbReference>
<protein>
    <recommendedName>
        <fullName evidence="4">histidine kinase</fullName>
        <ecNumber evidence="4">2.7.13.3</ecNumber>
    </recommendedName>
</protein>
<dbReference type="InterPro" id="IPR003661">
    <property type="entry name" value="HisK_dim/P_dom"/>
</dbReference>
<dbReference type="AlphaFoldDB" id="A0A370DQI2"/>
<dbReference type="InterPro" id="IPR038377">
    <property type="entry name" value="Na/Glc_symporter_sf"/>
</dbReference>
<dbReference type="EMBL" id="QFXE01000006">
    <property type="protein sequence ID" value="RDH87234.1"/>
    <property type="molecule type" value="Genomic_DNA"/>
</dbReference>
<keyword evidence="13 14" id="KW-0472">Membrane</keyword>
<evidence type="ECO:0000256" key="6">
    <source>
        <dbReference type="ARBA" id="ARBA00022679"/>
    </source>
</evidence>
<evidence type="ECO:0000256" key="3">
    <source>
        <dbReference type="ARBA" id="ARBA00006434"/>
    </source>
</evidence>
<dbReference type="SUPFAM" id="SSF47384">
    <property type="entry name" value="Homodimeric domain of signal transducing histidine kinase"/>
    <property type="match status" value="1"/>
</dbReference>
<dbReference type="GO" id="GO:0016020">
    <property type="term" value="C:membrane"/>
    <property type="evidence" value="ECO:0007669"/>
    <property type="project" value="UniProtKB-SubCell"/>
</dbReference>
<dbReference type="GO" id="GO:0006355">
    <property type="term" value="P:regulation of DNA-templated transcription"/>
    <property type="evidence" value="ECO:0007669"/>
    <property type="project" value="InterPro"/>
</dbReference>
<evidence type="ECO:0000256" key="7">
    <source>
        <dbReference type="ARBA" id="ARBA00022692"/>
    </source>
</evidence>
<dbReference type="Gene3D" id="1.10.287.130">
    <property type="match status" value="1"/>
</dbReference>
<evidence type="ECO:0000256" key="2">
    <source>
        <dbReference type="ARBA" id="ARBA00004141"/>
    </source>
</evidence>
<feature type="transmembrane region" description="Helical" evidence="14">
    <location>
        <begin position="6"/>
        <end position="26"/>
    </location>
</feature>
<comment type="subcellular location">
    <subcellularLocation>
        <location evidence="2">Membrane</location>
        <topology evidence="2">Multi-pass membrane protein</topology>
    </subcellularLocation>
</comment>
<evidence type="ECO:0000256" key="1">
    <source>
        <dbReference type="ARBA" id="ARBA00000085"/>
    </source>
</evidence>
<feature type="transmembrane region" description="Helical" evidence="14">
    <location>
        <begin position="374"/>
        <end position="390"/>
    </location>
</feature>
<dbReference type="SMART" id="SM00388">
    <property type="entry name" value="HisKA"/>
    <property type="match status" value="1"/>
</dbReference>
<dbReference type="InterPro" id="IPR036890">
    <property type="entry name" value="HATPase_C_sf"/>
</dbReference>
<dbReference type="GO" id="GO:0000155">
    <property type="term" value="F:phosphorelay sensor kinase activity"/>
    <property type="evidence" value="ECO:0007669"/>
    <property type="project" value="InterPro"/>
</dbReference>
<dbReference type="Proteomes" id="UP000254771">
    <property type="component" value="Unassembled WGS sequence"/>
</dbReference>
<dbReference type="CDD" id="cd00082">
    <property type="entry name" value="HisKA"/>
    <property type="match status" value="1"/>
</dbReference>
<reference evidence="16 17" key="1">
    <citation type="journal article" date="2018" name="ISME J.">
        <title>Endosymbiont genomes yield clues of tubeworm success.</title>
        <authorList>
            <person name="Li Y."/>
            <person name="Liles M.R."/>
            <person name="Halanych K.M."/>
        </authorList>
    </citation>
    <scope>NUCLEOTIDE SEQUENCE [LARGE SCALE GENOMIC DNA]</scope>
    <source>
        <strain evidence="16">A1462</strain>
    </source>
</reference>
<dbReference type="Gene3D" id="3.30.565.10">
    <property type="entry name" value="Histidine kinase-like ATPase, C-terminal domain"/>
    <property type="match status" value="1"/>
</dbReference>
<dbReference type="SUPFAM" id="SSF55874">
    <property type="entry name" value="ATPase domain of HSP90 chaperone/DNA topoisomerase II/histidine kinase"/>
    <property type="match status" value="1"/>
</dbReference>
<keyword evidence="11 14" id="KW-1133">Transmembrane helix</keyword>
<dbReference type="Pfam" id="PF02518">
    <property type="entry name" value="HATPase_c"/>
    <property type="match status" value="1"/>
</dbReference>
<comment type="caution">
    <text evidence="16">The sequence shown here is derived from an EMBL/GenBank/DDBJ whole genome shotgun (WGS) entry which is preliminary data.</text>
</comment>
<dbReference type="InterPro" id="IPR000014">
    <property type="entry name" value="PAS"/>
</dbReference>
<keyword evidence="12" id="KW-0902">Two-component regulatory system</keyword>
<comment type="similarity">
    <text evidence="3">Belongs to the sodium:solute symporter (SSF) (TC 2.A.21) family.</text>
</comment>
<evidence type="ECO:0000256" key="4">
    <source>
        <dbReference type="ARBA" id="ARBA00012438"/>
    </source>
</evidence>
<dbReference type="InterPro" id="IPR001734">
    <property type="entry name" value="Na/solute_symporter"/>
</dbReference>
<feature type="transmembrane region" description="Helical" evidence="14">
    <location>
        <begin position="35"/>
        <end position="55"/>
    </location>
</feature>
<dbReference type="CDD" id="cd10322">
    <property type="entry name" value="SLC5sbd"/>
    <property type="match status" value="1"/>
</dbReference>
<keyword evidence="5" id="KW-0597">Phosphoprotein</keyword>
<feature type="transmembrane region" description="Helical" evidence="14">
    <location>
        <begin position="427"/>
        <end position="448"/>
    </location>
</feature>
<evidence type="ECO:0000313" key="16">
    <source>
        <dbReference type="EMBL" id="RDH87234.1"/>
    </source>
</evidence>
<keyword evidence="9 16" id="KW-0418">Kinase</keyword>
<dbReference type="SUPFAM" id="SSF55785">
    <property type="entry name" value="PYP-like sensor domain (PAS domain)"/>
    <property type="match status" value="1"/>
</dbReference>